<dbReference type="AlphaFoldDB" id="L1MMP5"/>
<dbReference type="PROSITE" id="PS51192">
    <property type="entry name" value="HELICASE_ATP_BIND_1"/>
    <property type="match status" value="1"/>
</dbReference>
<evidence type="ECO:0000259" key="2">
    <source>
        <dbReference type="PROSITE" id="PS51192"/>
    </source>
</evidence>
<evidence type="ECO:0000313" key="3">
    <source>
        <dbReference type="EMBL" id="EKX92517.1"/>
    </source>
</evidence>
<keyword evidence="1" id="KW-0175">Coiled coil</keyword>
<dbReference type="InterPro" id="IPR038718">
    <property type="entry name" value="SNF2-like_sf"/>
</dbReference>
<dbReference type="HOGENOM" id="CLU_000315_21_8_11"/>
<comment type="caution">
    <text evidence="3">The sequence shown here is derived from an EMBL/GenBank/DDBJ whole genome shotgun (WGS) entry which is preliminary data.</text>
</comment>
<dbReference type="SMART" id="SM00487">
    <property type="entry name" value="DEXDc"/>
    <property type="match status" value="1"/>
</dbReference>
<dbReference type="SUPFAM" id="SSF52540">
    <property type="entry name" value="P-loop containing nucleoside triphosphate hydrolases"/>
    <property type="match status" value="1"/>
</dbReference>
<accession>L1MMP5</accession>
<dbReference type="Pfam" id="PF12419">
    <property type="entry name" value="DUF3670"/>
    <property type="match status" value="1"/>
</dbReference>
<feature type="domain" description="Helicase ATP-binding" evidence="2">
    <location>
        <begin position="593"/>
        <end position="761"/>
    </location>
</feature>
<reference evidence="3 4" key="1">
    <citation type="submission" date="2012-05" db="EMBL/GenBank/DDBJ databases">
        <authorList>
            <person name="Weinstock G."/>
            <person name="Sodergren E."/>
            <person name="Lobos E.A."/>
            <person name="Fulton L."/>
            <person name="Fulton R."/>
            <person name="Courtney L."/>
            <person name="Fronick C."/>
            <person name="O'Laughlin M."/>
            <person name="Godfrey J."/>
            <person name="Wilson R.M."/>
            <person name="Miner T."/>
            <person name="Farmer C."/>
            <person name="Delehaunty K."/>
            <person name="Cordes M."/>
            <person name="Minx P."/>
            <person name="Tomlinson C."/>
            <person name="Chen J."/>
            <person name="Wollam A."/>
            <person name="Pepin K.H."/>
            <person name="Bhonagiri V."/>
            <person name="Zhang X."/>
            <person name="Suruliraj S."/>
            <person name="Warren W."/>
            <person name="Mitreva M."/>
            <person name="Mardis E.R."/>
            <person name="Wilson R.K."/>
        </authorList>
    </citation>
    <scope>NUCLEOTIDE SEQUENCE [LARGE SCALE GENOMIC DNA]</scope>
    <source>
        <strain evidence="3 4">F0235</strain>
    </source>
</reference>
<dbReference type="InterPro" id="IPR014001">
    <property type="entry name" value="Helicase_ATP-bd"/>
</dbReference>
<name>L1MMP5_9CORY</name>
<dbReference type="Pfam" id="PF00176">
    <property type="entry name" value="SNF2-rel_dom"/>
    <property type="match status" value="1"/>
</dbReference>
<dbReference type="GO" id="GO:0005524">
    <property type="term" value="F:ATP binding"/>
    <property type="evidence" value="ECO:0007669"/>
    <property type="project" value="InterPro"/>
</dbReference>
<gene>
    <name evidence="3" type="ORF">HMPREF9997_00183</name>
</gene>
<dbReference type="PANTHER" id="PTHR45629">
    <property type="entry name" value="SNF2/RAD54 FAMILY MEMBER"/>
    <property type="match status" value="1"/>
</dbReference>
<protein>
    <submittedName>
        <fullName evidence="3">Protein, SNF2 family</fullName>
    </submittedName>
</protein>
<organism evidence="3 4">
    <name type="scientific">Corynebacterium durum F0235</name>
    <dbReference type="NCBI Taxonomy" id="1035195"/>
    <lineage>
        <taxon>Bacteria</taxon>
        <taxon>Bacillati</taxon>
        <taxon>Actinomycetota</taxon>
        <taxon>Actinomycetes</taxon>
        <taxon>Mycobacteriales</taxon>
        <taxon>Corynebacteriaceae</taxon>
        <taxon>Corynebacterium</taxon>
    </lineage>
</organism>
<evidence type="ECO:0000256" key="1">
    <source>
        <dbReference type="SAM" id="Coils"/>
    </source>
</evidence>
<dbReference type="InterPro" id="IPR000330">
    <property type="entry name" value="SNF2_N"/>
</dbReference>
<dbReference type="STRING" id="1035195.HMPREF9997_00183"/>
<keyword evidence="4" id="KW-1185">Reference proteome</keyword>
<dbReference type="Proteomes" id="UP000010445">
    <property type="component" value="Unassembled WGS sequence"/>
</dbReference>
<dbReference type="GO" id="GO:0015616">
    <property type="term" value="F:DNA translocase activity"/>
    <property type="evidence" value="ECO:0007669"/>
    <property type="project" value="TreeGrafter"/>
</dbReference>
<dbReference type="InterPro" id="IPR027417">
    <property type="entry name" value="P-loop_NTPase"/>
</dbReference>
<dbReference type="eggNOG" id="COG0553">
    <property type="taxonomic scope" value="Bacteria"/>
</dbReference>
<evidence type="ECO:0000313" key="4">
    <source>
        <dbReference type="Proteomes" id="UP000010445"/>
    </source>
</evidence>
<proteinExistence type="predicted"/>
<feature type="coiled-coil region" evidence="1">
    <location>
        <begin position="474"/>
        <end position="501"/>
    </location>
</feature>
<sequence>MTRMLQATGRTVIMTTHLLHGLWTPDHGLALWVEQVEGHKIVLPEQVPAGTFPPIVEAELTAKSFRHRLHATLQTPRGRMVELPIPVGVFTPEQAVSFFARVAFLDGASPAATEQQRAALAPDFMWLLRMYRGLEQFVRAGRVLLRCAWRDNEWWPQWQLATGMGENAWVAEMVAATPGVVSANGGSRTAELMAEELPHWIASSLLEGLRDAPRPSPWHEFSSSLLHSRPLRRGGPGLVSKLNDWKNSASTVGLELVVIVEEPFEHLPLHNVSPDVIEASGGFEVPGVTTWDEPVWPVRIRVRRGVDAPYPVRLAQWDEAAQEQLRKIHAALFKRSPVMQSNVGAVPIVIANYDDNLGDWDLFFSTEEIVQFVSKDVTTLKTAGFQVMLPKSWGSYEPHLTVNTTESGEVSAAGSKLGLEQLVEYNWQLSLGDIELSASEMQELVNSKAGLVKLRGEWMMADAAALRHISDYMAEIAKASESRLRAELDSAKQRADHAKAQQEPGWEELVQQAQKLQEEFDNRHVGVGQVTLAELRQIALEATAKTPVEFTGSQWHTSLLGGDIAPAPERIDIPETVHAQLREYQRRGVDWLYWMSRNNLGAVLADDMGLGKTLQLLALVAVERAAREDAAEESAKPTLVVCPTSVVGNWAAEAKKFVPSFNVLVQYGSQRKHDEEFAAAAKEADLVITSYGVVTRDYEAFGSVDWERVVLDEAQQIKNSTTRASKAVRSIPSRHRLALTGTPVENRLAELWSIVDFCNPGMLGSASFFRNHFATAIERHQDEEVAEKLRSLTAPFILRRVKTDPDIIDDLPDKNEDIVTVHMTTEQAALYKALVDDIQQQLENAEGMA</sequence>
<dbReference type="InterPro" id="IPR022138">
    <property type="entry name" value="DUF3670"/>
</dbReference>
<dbReference type="InterPro" id="IPR050496">
    <property type="entry name" value="SNF2_RAD54_helicase_repair"/>
</dbReference>
<dbReference type="PANTHER" id="PTHR45629:SF7">
    <property type="entry name" value="DNA EXCISION REPAIR PROTEIN ERCC-6-RELATED"/>
    <property type="match status" value="1"/>
</dbReference>
<dbReference type="Gene3D" id="3.40.50.10810">
    <property type="entry name" value="Tandem AAA-ATPase domain"/>
    <property type="match status" value="1"/>
</dbReference>
<dbReference type="PATRIC" id="fig|1035195.3.peg.174"/>
<dbReference type="CDD" id="cd18012">
    <property type="entry name" value="DEXQc_arch_SWI2_SNF2"/>
    <property type="match status" value="1"/>
</dbReference>
<dbReference type="EMBL" id="AMEM01000005">
    <property type="protein sequence ID" value="EKX92517.1"/>
    <property type="molecule type" value="Genomic_DNA"/>
</dbReference>